<dbReference type="Proteomes" id="UP000540056">
    <property type="component" value="Unassembled WGS sequence"/>
</dbReference>
<protein>
    <recommendedName>
        <fullName evidence="4">Competence protein ComGF</fullName>
    </recommendedName>
</protein>
<name>A0ABR5ZV91_9LACT</name>
<gene>
    <name evidence="2" type="ORF">H3232_00275</name>
</gene>
<keyword evidence="1" id="KW-1133">Transmembrane helix</keyword>
<reference evidence="2 3" key="1">
    <citation type="submission" date="2020-07" db="EMBL/GenBank/DDBJ databases">
        <title>Draft Genome Sequences of Lactobacillales Isolated from the International Space Station.</title>
        <authorList>
            <person name="Bharadwaj A.R."/>
            <person name="Singh N.K."/>
            <person name="Wood J.M."/>
            <person name="Debieu M."/>
            <person name="O'Hara N.B."/>
            <person name="Karouia F."/>
            <person name="Mason C.E."/>
            <person name="Venkateswaran K."/>
        </authorList>
    </citation>
    <scope>NUCLEOTIDE SEQUENCE [LARGE SCALE GENOMIC DNA]</scope>
    <source>
        <strain evidence="2 3">151250015-1-258-55</strain>
    </source>
</reference>
<feature type="transmembrane region" description="Helical" evidence="1">
    <location>
        <begin position="42"/>
        <end position="60"/>
    </location>
</feature>
<comment type="caution">
    <text evidence="2">The sequence shown here is derived from an EMBL/GenBank/DDBJ whole genome shotgun (WGS) entry which is preliminary data.</text>
</comment>
<organism evidence="2 3">
    <name type="scientific">Aerococcus urinaeequi</name>
    <dbReference type="NCBI Taxonomy" id="51665"/>
    <lineage>
        <taxon>Bacteria</taxon>
        <taxon>Bacillati</taxon>
        <taxon>Bacillota</taxon>
        <taxon>Bacilli</taxon>
        <taxon>Lactobacillales</taxon>
        <taxon>Aerococcaceae</taxon>
        <taxon>Aerococcus</taxon>
    </lineage>
</organism>
<proteinExistence type="predicted"/>
<evidence type="ECO:0000313" key="3">
    <source>
        <dbReference type="Proteomes" id="UP000540056"/>
    </source>
</evidence>
<keyword evidence="1" id="KW-0812">Transmembrane</keyword>
<evidence type="ECO:0008006" key="4">
    <source>
        <dbReference type="Google" id="ProtNLM"/>
    </source>
</evidence>
<evidence type="ECO:0000313" key="2">
    <source>
        <dbReference type="EMBL" id="MBA5745653.1"/>
    </source>
</evidence>
<dbReference type="EMBL" id="JACGAN010000001">
    <property type="protein sequence ID" value="MBA5745653.1"/>
    <property type="molecule type" value="Genomic_DNA"/>
</dbReference>
<accession>A0ABR5ZV91</accession>
<keyword evidence="1" id="KW-0472">Membrane</keyword>
<sequence>MVISQNLRFKNKLNRRKLKLTKLNLTMSNMINTRSGFTLLEMIYGLFFYALIQITFLAVMGTEMNIYNRYEAMAYDDFDIFSNQFLTDHTQTELVRYTADTLSLKENNKVGIYRYYKDSNGNSWIRYSLNGGYEPQIPNATGLTIQELDHGNFLFKVRLFDGKDYKILLPLVKKGK</sequence>
<keyword evidence="3" id="KW-1185">Reference proteome</keyword>
<evidence type="ECO:0000256" key="1">
    <source>
        <dbReference type="SAM" id="Phobius"/>
    </source>
</evidence>